<dbReference type="PANTHER" id="PTHR43705:SF1">
    <property type="entry name" value="HYDROXYACYLGLUTATHIONE HYDROLASE GLOB"/>
    <property type="match status" value="1"/>
</dbReference>
<accession>A0A8E4EY56</accession>
<dbReference type="InterPro" id="IPR036866">
    <property type="entry name" value="RibonucZ/Hydroxyglut_hydro"/>
</dbReference>
<dbReference type="KEGG" id="ptf:PROFFT_A_02410"/>
<feature type="binding site" evidence="7">
    <location>
        <position position="135"/>
    </location>
    <ligand>
        <name>Zn(2+)</name>
        <dbReference type="ChEBI" id="CHEBI:29105"/>
        <label>2</label>
    </ligand>
</feature>
<keyword evidence="4 7" id="KW-0479">Metal-binding</keyword>
<dbReference type="InterPro" id="IPR017782">
    <property type="entry name" value="Hydroxyacylglutathione_Hdrlase"/>
</dbReference>
<comment type="subunit">
    <text evidence="7">Monomer.</text>
</comment>
<feature type="binding site" evidence="7">
    <location>
        <position position="65"/>
    </location>
    <ligand>
        <name>Zn(2+)</name>
        <dbReference type="ChEBI" id="CHEBI:29105"/>
        <label>2</label>
    </ligand>
</feature>
<keyword evidence="5 7" id="KW-0378">Hydrolase</keyword>
<evidence type="ECO:0000259" key="8">
    <source>
        <dbReference type="SMART" id="SM00849"/>
    </source>
</evidence>
<dbReference type="EC" id="3.1.2.6" evidence="7"/>
<dbReference type="Pfam" id="PF00753">
    <property type="entry name" value="Lactamase_B"/>
    <property type="match status" value="2"/>
</dbReference>
<dbReference type="SMART" id="SM00849">
    <property type="entry name" value="Lactamase_B"/>
    <property type="match status" value="1"/>
</dbReference>
<evidence type="ECO:0000256" key="3">
    <source>
        <dbReference type="ARBA" id="ARBA00006759"/>
    </source>
</evidence>
<feature type="binding site" evidence="7">
    <location>
        <position position="135"/>
    </location>
    <ligand>
        <name>Zn(2+)</name>
        <dbReference type="ChEBI" id="CHEBI:29105"/>
        <label>1</label>
    </ligand>
</feature>
<dbReference type="GO" id="GO:0004416">
    <property type="term" value="F:hydroxyacylglutathione hydrolase activity"/>
    <property type="evidence" value="ECO:0007669"/>
    <property type="project" value="UniProtKB-UniRule"/>
</dbReference>
<dbReference type="PIRSF" id="PIRSF005457">
    <property type="entry name" value="Glx"/>
    <property type="match status" value="1"/>
</dbReference>
<dbReference type="InterPro" id="IPR035680">
    <property type="entry name" value="Clx_II_MBL"/>
</dbReference>
<dbReference type="GO" id="GO:0019243">
    <property type="term" value="P:methylglyoxal catabolic process to D-lactate via S-lactoyl-glutathione"/>
    <property type="evidence" value="ECO:0007669"/>
    <property type="project" value="UniProtKB-UniRule"/>
</dbReference>
<evidence type="ECO:0000256" key="1">
    <source>
        <dbReference type="ARBA" id="ARBA00001623"/>
    </source>
</evidence>
<evidence type="ECO:0000256" key="7">
    <source>
        <dbReference type="HAMAP-Rule" id="MF_01374"/>
    </source>
</evidence>
<feature type="binding site" evidence="7">
    <location>
        <position position="173"/>
    </location>
    <ligand>
        <name>Zn(2+)</name>
        <dbReference type="ChEBI" id="CHEBI:29105"/>
        <label>2</label>
    </ligand>
</feature>
<evidence type="ECO:0000313" key="10">
    <source>
        <dbReference type="Proteomes" id="UP000683585"/>
    </source>
</evidence>
<dbReference type="UniPathway" id="UPA00619">
    <property type="reaction ID" value="UER00676"/>
</dbReference>
<evidence type="ECO:0000256" key="5">
    <source>
        <dbReference type="ARBA" id="ARBA00022801"/>
    </source>
</evidence>
<sequence>MILRTIDMMTLIAIPAMKDNYIWVLSNLQRESIIIDPGIARPVLDYLTKNNITPKTILLTHHHNDHVGGVYDILEQYPNIPVYGPLETLNKGCTSPVLANDKIIALDIIFQVLYVPGHTLGHLAYYAVPYLFCGDALFSAGCGRILEGTPQQMYSSLQIIARLPNNTLICCAHEYTESNLRFARFVLSKNKSIQEYQRKVRTLRFQNQPTLPSSLKLEKDINPFLRCHDNDLELNISCSNRPDSAWKIFALLREMKDLF</sequence>
<feature type="binding site" evidence="7">
    <location>
        <position position="63"/>
    </location>
    <ligand>
        <name>Zn(2+)</name>
        <dbReference type="ChEBI" id="CHEBI:29105"/>
        <label>1</label>
    </ligand>
</feature>
<dbReference type="Proteomes" id="UP000683585">
    <property type="component" value="Chromosome"/>
</dbReference>
<dbReference type="CDD" id="cd07723">
    <property type="entry name" value="hydroxyacylglutathione_hydrolase_MBL-fold"/>
    <property type="match status" value="1"/>
</dbReference>
<dbReference type="AlphaFoldDB" id="A0A8E4EY56"/>
<feature type="binding site" evidence="7">
    <location>
        <position position="118"/>
    </location>
    <ligand>
        <name>Zn(2+)</name>
        <dbReference type="ChEBI" id="CHEBI:29105"/>
        <label>1</label>
    </ligand>
</feature>
<comment type="function">
    <text evidence="7">Thiolesterase that catalyzes the hydrolysis of S-D-lactoyl-glutathione to form glutathione and D-lactic acid.</text>
</comment>
<reference evidence="9" key="1">
    <citation type="submission" date="2020-10" db="EMBL/GenBank/DDBJ databases">
        <authorList>
            <person name="Szabo G."/>
        </authorList>
    </citation>
    <scope>NUCLEOTIDE SEQUENCE</scope>
    <source>
        <strain evidence="9">PROFFT</strain>
    </source>
</reference>
<evidence type="ECO:0000313" key="9">
    <source>
        <dbReference type="EMBL" id="CAD6509219.1"/>
    </source>
</evidence>
<dbReference type="HAMAP" id="MF_01374">
    <property type="entry name" value="Glyoxalase_2"/>
    <property type="match status" value="1"/>
</dbReference>
<dbReference type="SUPFAM" id="SSF56281">
    <property type="entry name" value="Metallo-hydrolase/oxidoreductase"/>
    <property type="match status" value="1"/>
</dbReference>
<evidence type="ECO:0000256" key="2">
    <source>
        <dbReference type="ARBA" id="ARBA00004963"/>
    </source>
</evidence>
<dbReference type="InterPro" id="IPR050110">
    <property type="entry name" value="Glyoxalase_II_hydrolase"/>
</dbReference>
<dbReference type="EMBL" id="LR890047">
    <property type="protein sequence ID" value="CAD6509219.1"/>
    <property type="molecule type" value="Genomic_DNA"/>
</dbReference>
<dbReference type="GO" id="GO:0046872">
    <property type="term" value="F:metal ion binding"/>
    <property type="evidence" value="ECO:0007669"/>
    <property type="project" value="UniProtKB-KW"/>
</dbReference>
<organism evidence="9 10">
    <name type="scientific">Candidatus Profftia tarda</name>
    <dbReference type="NCBI Taxonomy" id="1177216"/>
    <lineage>
        <taxon>Bacteria</taxon>
        <taxon>Pseudomonadati</taxon>
        <taxon>Pseudomonadota</taxon>
        <taxon>Gammaproteobacteria</taxon>
        <taxon>Enterobacterales</taxon>
        <taxon>Enterobacteriaceae</taxon>
        <taxon>Candidatus Profftia</taxon>
    </lineage>
</organism>
<keyword evidence="6 7" id="KW-0862">Zinc</keyword>
<dbReference type="InterPro" id="IPR032282">
    <property type="entry name" value="HAGH_C"/>
</dbReference>
<dbReference type="InterPro" id="IPR001279">
    <property type="entry name" value="Metallo-B-lactamas"/>
</dbReference>
<feature type="domain" description="Metallo-beta-lactamase" evidence="8">
    <location>
        <begin position="19"/>
        <end position="173"/>
    </location>
</feature>
<keyword evidence="10" id="KW-1185">Reference proteome</keyword>
<comment type="similarity">
    <text evidence="3 7">Belongs to the metallo-beta-lactamase superfamily. Glyoxalase II family.</text>
</comment>
<evidence type="ECO:0000256" key="4">
    <source>
        <dbReference type="ARBA" id="ARBA00022723"/>
    </source>
</evidence>
<protein>
    <recommendedName>
        <fullName evidence="7">Hydroxyacylglutathione hydrolase</fullName>
        <ecNumber evidence="7">3.1.2.6</ecNumber>
    </recommendedName>
    <alternativeName>
        <fullName evidence="7">Glyoxalase II</fullName>
        <shortName evidence="7">Glx II</shortName>
    </alternativeName>
</protein>
<dbReference type="NCBIfam" id="TIGR03413">
    <property type="entry name" value="GSH_gloB"/>
    <property type="match status" value="1"/>
</dbReference>
<evidence type="ECO:0000256" key="6">
    <source>
        <dbReference type="ARBA" id="ARBA00022833"/>
    </source>
</evidence>
<feature type="binding site" evidence="7">
    <location>
        <position position="66"/>
    </location>
    <ligand>
        <name>Zn(2+)</name>
        <dbReference type="ChEBI" id="CHEBI:29105"/>
        <label>2</label>
    </ligand>
</feature>
<dbReference type="Gene3D" id="3.60.15.10">
    <property type="entry name" value="Ribonuclease Z/Hydroxyacylglutathione hydrolase-like"/>
    <property type="match status" value="1"/>
</dbReference>
<dbReference type="PANTHER" id="PTHR43705">
    <property type="entry name" value="HYDROXYACYLGLUTATHIONE HYDROLASE"/>
    <property type="match status" value="1"/>
</dbReference>
<comment type="pathway">
    <text evidence="2 7">Secondary metabolite metabolism; methylglyoxal degradation; (R)-lactate from methylglyoxal: step 2/2.</text>
</comment>
<gene>
    <name evidence="7 9" type="primary">gloB</name>
    <name evidence="9" type="ORF">PROFFT_A_02410</name>
</gene>
<comment type="cofactor">
    <cofactor evidence="7">
        <name>Zn(2+)</name>
        <dbReference type="ChEBI" id="CHEBI:29105"/>
    </cofactor>
    <text evidence="7">Binds 2 Zn(2+) ions per subunit.</text>
</comment>
<name>A0A8E4EY56_9ENTR</name>
<dbReference type="Pfam" id="PF16123">
    <property type="entry name" value="HAGH_C"/>
    <property type="match status" value="1"/>
</dbReference>
<feature type="binding site" evidence="7">
    <location>
        <position position="61"/>
    </location>
    <ligand>
        <name>Zn(2+)</name>
        <dbReference type="ChEBI" id="CHEBI:29105"/>
        <label>1</label>
    </ligand>
</feature>
<comment type="catalytic activity">
    <reaction evidence="1 7">
        <text>an S-(2-hydroxyacyl)glutathione + H2O = a 2-hydroxy carboxylate + glutathione + H(+)</text>
        <dbReference type="Rhea" id="RHEA:21864"/>
        <dbReference type="ChEBI" id="CHEBI:15377"/>
        <dbReference type="ChEBI" id="CHEBI:15378"/>
        <dbReference type="ChEBI" id="CHEBI:57925"/>
        <dbReference type="ChEBI" id="CHEBI:58896"/>
        <dbReference type="ChEBI" id="CHEBI:71261"/>
        <dbReference type="EC" id="3.1.2.6"/>
    </reaction>
</comment>
<proteinExistence type="inferred from homology"/>